<proteinExistence type="predicted"/>
<organism evidence="1 2">
    <name type="scientific">Amycolatopsis heterodermiae</name>
    <dbReference type="NCBI Taxonomy" id="3110235"/>
    <lineage>
        <taxon>Bacteria</taxon>
        <taxon>Bacillati</taxon>
        <taxon>Actinomycetota</taxon>
        <taxon>Actinomycetes</taxon>
        <taxon>Pseudonocardiales</taxon>
        <taxon>Pseudonocardiaceae</taxon>
        <taxon>Amycolatopsis</taxon>
    </lineage>
</organism>
<protein>
    <submittedName>
        <fullName evidence="1">Uncharacterized protein</fullName>
    </submittedName>
</protein>
<dbReference type="EMBL" id="JAYFSI010000014">
    <property type="protein sequence ID" value="MEA5366118.1"/>
    <property type="molecule type" value="Genomic_DNA"/>
</dbReference>
<name>A0ABU5RIK2_9PSEU</name>
<gene>
    <name evidence="1" type="ORF">VA596_41780</name>
</gene>
<evidence type="ECO:0000313" key="1">
    <source>
        <dbReference type="EMBL" id="MEA5366118.1"/>
    </source>
</evidence>
<sequence>MTDLHLTTTVCWCAQAAVDGHVNEDGSRPGPPDLDDTTNCPIGRSCTGCDTETGLTVVTAVTQVGILCVTICGLCAELGNLPGLACSAAAMQVLDHCGHLDIDLDEMAAAIAAEPVEADTGWPQ</sequence>
<reference evidence="1 2" key="1">
    <citation type="submission" date="2023-12" db="EMBL/GenBank/DDBJ databases">
        <title>Amycolatopsis sp. V23-08.</title>
        <authorList>
            <person name="Somphong A."/>
        </authorList>
    </citation>
    <scope>NUCLEOTIDE SEQUENCE [LARGE SCALE GENOMIC DNA]</scope>
    <source>
        <strain evidence="1 2">V23-08</strain>
    </source>
</reference>
<comment type="caution">
    <text evidence="1">The sequence shown here is derived from an EMBL/GenBank/DDBJ whole genome shotgun (WGS) entry which is preliminary data.</text>
</comment>
<dbReference type="RefSeq" id="WP_323335138.1">
    <property type="nucleotide sequence ID" value="NZ_JAYFSI010000014.1"/>
</dbReference>
<accession>A0ABU5RIK2</accession>
<evidence type="ECO:0000313" key="2">
    <source>
        <dbReference type="Proteomes" id="UP001304298"/>
    </source>
</evidence>
<dbReference type="Proteomes" id="UP001304298">
    <property type="component" value="Unassembled WGS sequence"/>
</dbReference>
<keyword evidence="2" id="KW-1185">Reference proteome</keyword>